<evidence type="ECO:0000313" key="3">
    <source>
        <dbReference type="Proteomes" id="UP000030518"/>
    </source>
</evidence>
<dbReference type="RefSeq" id="WP_036169294.1">
    <property type="nucleotide sequence ID" value="NZ_JRKJ01000016.1"/>
</dbReference>
<name>A0A0A2X0Q0_9GAMM</name>
<feature type="transmembrane region" description="Helical" evidence="1">
    <location>
        <begin position="130"/>
        <end position="149"/>
    </location>
</feature>
<protein>
    <submittedName>
        <fullName evidence="2">NnrS protein involved in response to NO</fullName>
    </submittedName>
</protein>
<keyword evidence="1" id="KW-0472">Membrane</keyword>
<sequence>MHDVASQARAGASPRLLLQAPHRMMFFIGAGNLLLAMAWWAAWLVSTRWPDVLRMAQPTPYAGWLHAIVMQYQVLASFIFGFLLTVFPRWMGLPELRRARYVPVGVGLFGGQLATLLGACGWSAGIEVGVVSTLAGWLYAIATLAWLVMRERGATWHARSCLAALSLGGVGLVAWTAFVFGASPIWAFVAIKVGTFGFLLPMYVTVAHRMFPFFASNVVAGYVPWRPLGLLAATWTLVVLHLTLELLHAYAWLWVADLGLLACTLVMCVRWWPIGPQPALLRVLFIGFAWLPITFVLYAAQSIVYATTGAFALGRAPAHALFIGFFGSVLVAMVTRVTQGHSGRPLRMPAAAWFAFCALQVIAVVRVAAELSADPMRWHAVAAIGWIVALAPWIARLGRIYLTARIDGKPG</sequence>
<comment type="caution">
    <text evidence="2">The sequence shown here is derived from an EMBL/GenBank/DDBJ whole genome shotgun (WGS) entry which is preliminary data.</text>
</comment>
<feature type="transmembrane region" description="Helical" evidence="1">
    <location>
        <begin position="161"/>
        <end position="179"/>
    </location>
</feature>
<accession>A0A0A2X0Q0</accession>
<evidence type="ECO:0000256" key="1">
    <source>
        <dbReference type="SAM" id="Phobius"/>
    </source>
</evidence>
<reference evidence="2 3" key="1">
    <citation type="submission" date="2014-09" db="EMBL/GenBank/DDBJ databases">
        <title>Genome sequences of Lysobacter dokdonensis DS-58.</title>
        <authorList>
            <person name="Kim J.F."/>
            <person name="Kwak M.-J."/>
        </authorList>
    </citation>
    <scope>NUCLEOTIDE SEQUENCE [LARGE SCALE GENOMIC DNA]</scope>
    <source>
        <strain evidence="2 3">DS-58</strain>
    </source>
</reference>
<feature type="transmembrane region" description="Helical" evidence="1">
    <location>
        <begin position="279"/>
        <end position="300"/>
    </location>
</feature>
<feature type="transmembrane region" description="Helical" evidence="1">
    <location>
        <begin position="64"/>
        <end position="87"/>
    </location>
</feature>
<dbReference type="Pfam" id="PF05940">
    <property type="entry name" value="NnrS"/>
    <property type="match status" value="1"/>
</dbReference>
<gene>
    <name evidence="2" type="ORF">LF41_332</name>
</gene>
<keyword evidence="1" id="KW-1133">Transmembrane helix</keyword>
<feature type="transmembrane region" description="Helical" evidence="1">
    <location>
        <begin position="350"/>
        <end position="369"/>
    </location>
</feature>
<dbReference type="eggNOG" id="COG3213">
    <property type="taxonomic scope" value="Bacteria"/>
</dbReference>
<dbReference type="PATRIC" id="fig|1300345.3.peg.2007"/>
<feature type="transmembrane region" description="Helical" evidence="1">
    <location>
        <begin position="24"/>
        <end position="44"/>
    </location>
</feature>
<dbReference type="InterPro" id="IPR010266">
    <property type="entry name" value="NnrS"/>
</dbReference>
<dbReference type="AlphaFoldDB" id="A0A0A2X0Q0"/>
<dbReference type="Proteomes" id="UP000030518">
    <property type="component" value="Unassembled WGS sequence"/>
</dbReference>
<dbReference type="OrthoDB" id="9770040at2"/>
<dbReference type="EMBL" id="JRKJ01000016">
    <property type="protein sequence ID" value="KGQ18799.1"/>
    <property type="molecule type" value="Genomic_DNA"/>
</dbReference>
<feature type="transmembrane region" description="Helical" evidence="1">
    <location>
        <begin position="320"/>
        <end position="338"/>
    </location>
</feature>
<feature type="transmembrane region" description="Helical" evidence="1">
    <location>
        <begin position="375"/>
        <end position="395"/>
    </location>
</feature>
<feature type="transmembrane region" description="Helical" evidence="1">
    <location>
        <begin position="185"/>
        <end position="206"/>
    </location>
</feature>
<proteinExistence type="predicted"/>
<evidence type="ECO:0000313" key="2">
    <source>
        <dbReference type="EMBL" id="KGQ18799.1"/>
    </source>
</evidence>
<keyword evidence="3" id="KW-1185">Reference proteome</keyword>
<dbReference type="STRING" id="1300345.LF41_332"/>
<organism evidence="2 3">
    <name type="scientific">Lysobacter dokdonensis DS-58</name>
    <dbReference type="NCBI Taxonomy" id="1300345"/>
    <lineage>
        <taxon>Bacteria</taxon>
        <taxon>Pseudomonadati</taxon>
        <taxon>Pseudomonadota</taxon>
        <taxon>Gammaproteobacteria</taxon>
        <taxon>Lysobacterales</taxon>
        <taxon>Lysobacteraceae</taxon>
        <taxon>Noviluteimonas</taxon>
    </lineage>
</organism>
<feature type="transmembrane region" description="Helical" evidence="1">
    <location>
        <begin position="250"/>
        <end position="272"/>
    </location>
</feature>
<feature type="transmembrane region" description="Helical" evidence="1">
    <location>
        <begin position="99"/>
        <end position="124"/>
    </location>
</feature>
<keyword evidence="1" id="KW-0812">Transmembrane</keyword>